<evidence type="ECO:0000313" key="3">
    <source>
        <dbReference type="Proteomes" id="UP001276659"/>
    </source>
</evidence>
<evidence type="ECO:0000313" key="2">
    <source>
        <dbReference type="EMBL" id="KAK3174663.1"/>
    </source>
</evidence>
<accession>A0AAE0DPF8</accession>
<feature type="region of interest" description="Disordered" evidence="1">
    <location>
        <begin position="53"/>
        <end position="72"/>
    </location>
</feature>
<dbReference type="AlphaFoldDB" id="A0AAE0DPF8"/>
<gene>
    <name evidence="2" type="ORF">OEA41_001909</name>
</gene>
<protein>
    <submittedName>
        <fullName evidence="2">Uncharacterized protein</fullName>
    </submittedName>
</protein>
<sequence>MTRGNRPSKVPARPFTRYNEADIDRINSGMSNLQAPTLNGGHTPPMSWAQQARMPTLSGSRGPPNANAISSSQIPTARDVLLKYNEMTQDQQTWLTKQGILEREGFEVGMIVRALLHEGDYAGGKNSDLHDIMPGSEGTGTSSISGKDSNLSLFNYEYIYTKLRYLIVIATTHNNKGVSAKPEVFKKEFVSVRDSRTRKENFKELTGFEHITSKNRGDRNFMIKPTSTAHFTDLVTRSYQLPVIPTGHVLFKESRLQLARLYSNALVERSEKA</sequence>
<organism evidence="2 3">
    <name type="scientific">Lepraria neglecta</name>
    <dbReference type="NCBI Taxonomy" id="209136"/>
    <lineage>
        <taxon>Eukaryota</taxon>
        <taxon>Fungi</taxon>
        <taxon>Dikarya</taxon>
        <taxon>Ascomycota</taxon>
        <taxon>Pezizomycotina</taxon>
        <taxon>Lecanoromycetes</taxon>
        <taxon>OSLEUM clade</taxon>
        <taxon>Lecanoromycetidae</taxon>
        <taxon>Lecanorales</taxon>
        <taxon>Lecanorineae</taxon>
        <taxon>Stereocaulaceae</taxon>
        <taxon>Lepraria</taxon>
    </lineage>
</organism>
<dbReference type="Proteomes" id="UP001276659">
    <property type="component" value="Unassembled WGS sequence"/>
</dbReference>
<dbReference type="EMBL" id="JASNWA010000006">
    <property type="protein sequence ID" value="KAK3174663.1"/>
    <property type="molecule type" value="Genomic_DNA"/>
</dbReference>
<evidence type="ECO:0000256" key="1">
    <source>
        <dbReference type="SAM" id="MobiDB-lite"/>
    </source>
</evidence>
<name>A0AAE0DPF8_9LECA</name>
<keyword evidence="3" id="KW-1185">Reference proteome</keyword>
<proteinExistence type="predicted"/>
<reference evidence="2" key="1">
    <citation type="submission" date="2022-11" db="EMBL/GenBank/DDBJ databases">
        <title>Chromosomal genome sequence assembly and mating type (MAT) locus characterization of the leprose asexual lichenized fungus Lepraria neglecta (Nyl.) Erichsen.</title>
        <authorList>
            <person name="Allen J.L."/>
            <person name="Pfeffer B."/>
        </authorList>
    </citation>
    <scope>NUCLEOTIDE SEQUENCE</scope>
    <source>
        <strain evidence="2">Allen 5258</strain>
    </source>
</reference>
<comment type="caution">
    <text evidence="2">The sequence shown here is derived from an EMBL/GenBank/DDBJ whole genome shotgun (WGS) entry which is preliminary data.</text>
</comment>
<feature type="region of interest" description="Disordered" evidence="1">
    <location>
        <begin position="1"/>
        <end position="20"/>
    </location>
</feature>